<reference evidence="2 3" key="1">
    <citation type="submission" date="2016-07" db="EMBL/GenBank/DDBJ databases">
        <title>Pervasive Adenine N6-methylation of Active Genes in Fungi.</title>
        <authorList>
            <consortium name="DOE Joint Genome Institute"/>
            <person name="Mondo S.J."/>
            <person name="Dannebaum R.O."/>
            <person name="Kuo R.C."/>
            <person name="Labutti K."/>
            <person name="Haridas S."/>
            <person name="Kuo A."/>
            <person name="Salamov A."/>
            <person name="Ahrendt S.R."/>
            <person name="Lipzen A."/>
            <person name="Sullivan W."/>
            <person name="Andreopoulos W.B."/>
            <person name="Clum A."/>
            <person name="Lindquist E."/>
            <person name="Daum C."/>
            <person name="Ramamoorthy G.K."/>
            <person name="Gryganskyi A."/>
            <person name="Culley D."/>
            <person name="Magnuson J.K."/>
            <person name="James T.Y."/>
            <person name="O'Malley M.A."/>
            <person name="Stajich J.E."/>
            <person name="Spatafora J.W."/>
            <person name="Visel A."/>
            <person name="Grigoriev I.V."/>
        </authorList>
    </citation>
    <scope>NUCLEOTIDE SEQUENCE [LARGE SCALE GENOMIC DNA]</scope>
    <source>
        <strain evidence="2 3">JEL800</strain>
    </source>
</reference>
<feature type="region of interest" description="Disordered" evidence="1">
    <location>
        <begin position="1"/>
        <end position="49"/>
    </location>
</feature>
<sequence>MSSVISKTREALNKKSTVTMKPNPSVSSGSTPPPGSPGSSGPATQDSQLASATDPLTVEAPICLQGVHSNLLLRVWDRVYGLQEHKESRQEEHDFHFHGSVWDGGVDLLLDVFACRDGVRGSEWYPVDALKFIGYGLELLMLLTSPDKSPTLIKLARTLLFLWHTVQCSLVS</sequence>
<evidence type="ECO:0000256" key="1">
    <source>
        <dbReference type="SAM" id="MobiDB-lite"/>
    </source>
</evidence>
<protein>
    <submittedName>
        <fullName evidence="2">Uncharacterized protein</fullName>
    </submittedName>
</protein>
<dbReference type="EMBL" id="MCGO01000008">
    <property type="protein sequence ID" value="ORY50016.1"/>
    <property type="molecule type" value="Genomic_DNA"/>
</dbReference>
<gene>
    <name evidence="2" type="ORF">BCR33DRAFT_559797</name>
</gene>
<dbReference type="Proteomes" id="UP000193642">
    <property type="component" value="Unassembled WGS sequence"/>
</dbReference>
<evidence type="ECO:0000313" key="2">
    <source>
        <dbReference type="EMBL" id="ORY50016.1"/>
    </source>
</evidence>
<proteinExistence type="predicted"/>
<organism evidence="2 3">
    <name type="scientific">Rhizoclosmatium globosum</name>
    <dbReference type="NCBI Taxonomy" id="329046"/>
    <lineage>
        <taxon>Eukaryota</taxon>
        <taxon>Fungi</taxon>
        <taxon>Fungi incertae sedis</taxon>
        <taxon>Chytridiomycota</taxon>
        <taxon>Chytridiomycota incertae sedis</taxon>
        <taxon>Chytridiomycetes</taxon>
        <taxon>Chytridiales</taxon>
        <taxon>Chytriomycetaceae</taxon>
        <taxon>Rhizoclosmatium</taxon>
    </lineage>
</organism>
<accession>A0A1Y2CSZ5</accession>
<comment type="caution">
    <text evidence="2">The sequence shown here is derived from an EMBL/GenBank/DDBJ whole genome shotgun (WGS) entry which is preliminary data.</text>
</comment>
<name>A0A1Y2CSZ5_9FUNG</name>
<evidence type="ECO:0000313" key="3">
    <source>
        <dbReference type="Proteomes" id="UP000193642"/>
    </source>
</evidence>
<keyword evidence="3" id="KW-1185">Reference proteome</keyword>
<dbReference type="AlphaFoldDB" id="A0A1Y2CSZ5"/>